<dbReference type="VEuPathDB" id="FungiDB:ACJ73_05541"/>
<keyword evidence="3" id="KW-1185">Reference proteome</keyword>
<dbReference type="OrthoDB" id="5068804at2759"/>
<dbReference type="EMBL" id="LGTZ01000876">
    <property type="protein sequence ID" value="OJD23109.1"/>
    <property type="molecule type" value="Genomic_DNA"/>
</dbReference>
<protein>
    <submittedName>
        <fullName evidence="2">Uncharacterized protein</fullName>
    </submittedName>
</protein>
<evidence type="ECO:0000256" key="1">
    <source>
        <dbReference type="SAM" id="MobiDB-lite"/>
    </source>
</evidence>
<proteinExistence type="predicted"/>
<dbReference type="STRING" id="1658174.A0A1J9R646"/>
<feature type="compositionally biased region" description="Polar residues" evidence="1">
    <location>
        <begin position="78"/>
        <end position="99"/>
    </location>
</feature>
<feature type="region of interest" description="Disordered" evidence="1">
    <location>
        <begin position="78"/>
        <end position="149"/>
    </location>
</feature>
<reference evidence="2 3" key="1">
    <citation type="submission" date="2015-08" db="EMBL/GenBank/DDBJ databases">
        <title>Emmonsia species relationships and genome sequence.</title>
        <authorList>
            <person name="Cuomo C.A."/>
            <person name="Schwartz I.S."/>
            <person name="Kenyon C."/>
            <person name="De Hoog G.S."/>
            <person name="Govender N.P."/>
            <person name="Botha A."/>
            <person name="Moreno L."/>
            <person name="De Vries M."/>
            <person name="Munoz J.F."/>
            <person name="Stielow J.B."/>
        </authorList>
    </citation>
    <scope>NUCLEOTIDE SEQUENCE [LARGE SCALE GENOMIC DNA]</scope>
    <source>
        <strain evidence="2 3">EI222</strain>
    </source>
</reference>
<dbReference type="AlphaFoldDB" id="A0A1J9R646"/>
<evidence type="ECO:0000313" key="2">
    <source>
        <dbReference type="EMBL" id="OJD23109.1"/>
    </source>
</evidence>
<sequence length="149" mass="16588">MTKSKTYMASEEEHTHLARLRDEWETARQCIDIRSRADDNLKKQNISTIDNYATGDAIQFMVSTSGKVIHVQQLSRDMTSINFRNTRNESSSSPGNTPPISDDSGEKEPTPEFSERHGRGFRLTPKSSLGIPTSSIGLTEGRPSNSPMT</sequence>
<feature type="compositionally biased region" description="Polar residues" evidence="1">
    <location>
        <begin position="125"/>
        <end position="149"/>
    </location>
</feature>
<organism evidence="2 3">
    <name type="scientific">Blastomyces percursus</name>
    <dbReference type="NCBI Taxonomy" id="1658174"/>
    <lineage>
        <taxon>Eukaryota</taxon>
        <taxon>Fungi</taxon>
        <taxon>Dikarya</taxon>
        <taxon>Ascomycota</taxon>
        <taxon>Pezizomycotina</taxon>
        <taxon>Eurotiomycetes</taxon>
        <taxon>Eurotiomycetidae</taxon>
        <taxon>Onygenales</taxon>
        <taxon>Ajellomycetaceae</taxon>
        <taxon>Blastomyces</taxon>
    </lineage>
</organism>
<comment type="caution">
    <text evidence="2">The sequence shown here is derived from an EMBL/GenBank/DDBJ whole genome shotgun (WGS) entry which is preliminary data.</text>
</comment>
<evidence type="ECO:0000313" key="3">
    <source>
        <dbReference type="Proteomes" id="UP000242791"/>
    </source>
</evidence>
<accession>A0A1J9R646</accession>
<feature type="compositionally biased region" description="Basic and acidic residues" evidence="1">
    <location>
        <begin position="104"/>
        <end position="118"/>
    </location>
</feature>
<dbReference type="Proteomes" id="UP000242791">
    <property type="component" value="Unassembled WGS sequence"/>
</dbReference>
<name>A0A1J9R646_9EURO</name>
<gene>
    <name evidence="2" type="ORF">ACJ73_05541</name>
</gene>